<dbReference type="EMBL" id="ML210992">
    <property type="protein sequence ID" value="TFK92798.1"/>
    <property type="molecule type" value="Genomic_DNA"/>
</dbReference>
<dbReference type="InterPro" id="IPR006805">
    <property type="entry name" value="Anth_synth_I_N"/>
</dbReference>
<keyword evidence="7" id="KW-0315">Glutamine amidotransferase</keyword>
<reference evidence="14 15" key="1">
    <citation type="journal article" date="2019" name="Nat. Ecol. Evol.">
        <title>Megaphylogeny resolves global patterns of mushroom evolution.</title>
        <authorList>
            <person name="Varga T."/>
            <person name="Krizsan K."/>
            <person name="Foldi C."/>
            <person name="Dima B."/>
            <person name="Sanchez-Garcia M."/>
            <person name="Sanchez-Ramirez S."/>
            <person name="Szollosi G.J."/>
            <person name="Szarkandi J.G."/>
            <person name="Papp V."/>
            <person name="Albert L."/>
            <person name="Andreopoulos W."/>
            <person name="Angelini C."/>
            <person name="Antonin V."/>
            <person name="Barry K.W."/>
            <person name="Bougher N.L."/>
            <person name="Buchanan P."/>
            <person name="Buyck B."/>
            <person name="Bense V."/>
            <person name="Catcheside P."/>
            <person name="Chovatia M."/>
            <person name="Cooper J."/>
            <person name="Damon W."/>
            <person name="Desjardin D."/>
            <person name="Finy P."/>
            <person name="Geml J."/>
            <person name="Haridas S."/>
            <person name="Hughes K."/>
            <person name="Justo A."/>
            <person name="Karasinski D."/>
            <person name="Kautmanova I."/>
            <person name="Kiss B."/>
            <person name="Kocsube S."/>
            <person name="Kotiranta H."/>
            <person name="LaButti K.M."/>
            <person name="Lechner B.E."/>
            <person name="Liimatainen K."/>
            <person name="Lipzen A."/>
            <person name="Lukacs Z."/>
            <person name="Mihaltcheva S."/>
            <person name="Morgado L.N."/>
            <person name="Niskanen T."/>
            <person name="Noordeloos M.E."/>
            <person name="Ohm R.A."/>
            <person name="Ortiz-Santana B."/>
            <person name="Ovrebo C."/>
            <person name="Racz N."/>
            <person name="Riley R."/>
            <person name="Savchenko A."/>
            <person name="Shiryaev A."/>
            <person name="Soop K."/>
            <person name="Spirin V."/>
            <person name="Szebenyi C."/>
            <person name="Tomsovsky M."/>
            <person name="Tulloss R.E."/>
            <person name="Uehling J."/>
            <person name="Grigoriev I.V."/>
            <person name="Vagvolgyi C."/>
            <person name="Papp T."/>
            <person name="Martin F.M."/>
            <person name="Miettinen O."/>
            <person name="Hibbett D.S."/>
            <person name="Nagy L.G."/>
        </authorList>
    </citation>
    <scope>NUCLEOTIDE SEQUENCE [LARGE SCALE GENOMIC DNA]</scope>
    <source>
        <strain evidence="14 15">HHB13444</strain>
    </source>
</reference>
<evidence type="ECO:0000256" key="9">
    <source>
        <dbReference type="ARBA" id="ARBA00031904"/>
    </source>
</evidence>
<dbReference type="InParanoid" id="A0A5C3PY62"/>
<feature type="domain" description="Chorismate-utilising enzyme C-terminal" evidence="12">
    <location>
        <begin position="457"/>
        <end position="701"/>
    </location>
</feature>
<feature type="domain" description="Anthranilate synthase component I N-terminal" evidence="13">
    <location>
        <begin position="274"/>
        <end position="398"/>
    </location>
</feature>
<dbReference type="PANTHER" id="PTHR11236:SF18">
    <property type="entry name" value="AMINODEOXYCHORISMATE SYNTHASE"/>
    <property type="match status" value="1"/>
</dbReference>
<evidence type="ECO:0000313" key="14">
    <source>
        <dbReference type="EMBL" id="TFK92798.1"/>
    </source>
</evidence>
<comment type="pathway">
    <text evidence="2">Cofactor biosynthesis; tetrahydrofolate biosynthesis; 4-aminobenzoate from chorismate: step 1/2.</text>
</comment>
<dbReference type="PANTHER" id="PTHR11236">
    <property type="entry name" value="AMINOBENZOATE/ANTHRANILATE SYNTHASE"/>
    <property type="match status" value="1"/>
</dbReference>
<dbReference type="GO" id="GO:0046654">
    <property type="term" value="P:tetrahydrofolate biosynthetic process"/>
    <property type="evidence" value="ECO:0007669"/>
    <property type="project" value="UniProtKB-UniPathway"/>
</dbReference>
<dbReference type="PRINTS" id="PR00097">
    <property type="entry name" value="ANTSNTHASEII"/>
</dbReference>
<dbReference type="PROSITE" id="PS51273">
    <property type="entry name" value="GATASE_TYPE_1"/>
    <property type="match status" value="1"/>
</dbReference>
<dbReference type="SUPFAM" id="SSF52317">
    <property type="entry name" value="Class I glutamine amidotransferase-like"/>
    <property type="match status" value="1"/>
</dbReference>
<feature type="region of interest" description="Disordered" evidence="10">
    <location>
        <begin position="704"/>
        <end position="760"/>
    </location>
</feature>
<dbReference type="Proteomes" id="UP000308197">
    <property type="component" value="Unassembled WGS sequence"/>
</dbReference>
<evidence type="ECO:0000259" key="13">
    <source>
        <dbReference type="Pfam" id="PF04715"/>
    </source>
</evidence>
<comment type="catalytic activity">
    <reaction evidence="1">
        <text>chorismate + L-glutamine = 4-amino-4-deoxychorismate + L-glutamate</text>
        <dbReference type="Rhea" id="RHEA:11672"/>
        <dbReference type="ChEBI" id="CHEBI:29748"/>
        <dbReference type="ChEBI" id="CHEBI:29985"/>
        <dbReference type="ChEBI" id="CHEBI:58359"/>
        <dbReference type="ChEBI" id="CHEBI:58406"/>
        <dbReference type="EC" id="2.6.1.85"/>
    </reaction>
</comment>
<evidence type="ECO:0000259" key="12">
    <source>
        <dbReference type="Pfam" id="PF00425"/>
    </source>
</evidence>
<dbReference type="AlphaFoldDB" id="A0A5C3PY62"/>
<dbReference type="FunCoup" id="A0A5C3PY62">
    <property type="interactions" value="122"/>
</dbReference>
<dbReference type="InterPro" id="IPR029062">
    <property type="entry name" value="Class_I_gatase-like"/>
</dbReference>
<dbReference type="NCBIfam" id="TIGR00566">
    <property type="entry name" value="trpG_papA"/>
    <property type="match status" value="1"/>
</dbReference>
<dbReference type="InterPro" id="IPR019999">
    <property type="entry name" value="Anth_synth_I-like"/>
</dbReference>
<dbReference type="UniPathway" id="UPA00077">
    <property type="reaction ID" value="UER00149"/>
</dbReference>
<dbReference type="EC" id="2.6.1.85" evidence="4"/>
<evidence type="ECO:0000256" key="4">
    <source>
        <dbReference type="ARBA" id="ARBA00013139"/>
    </source>
</evidence>
<dbReference type="InterPro" id="IPR005801">
    <property type="entry name" value="ADC_synthase"/>
</dbReference>
<dbReference type="SUPFAM" id="SSF56322">
    <property type="entry name" value="ADC synthase"/>
    <property type="match status" value="2"/>
</dbReference>
<dbReference type="Gene3D" id="3.40.50.880">
    <property type="match status" value="1"/>
</dbReference>
<gene>
    <name evidence="14" type="ORF">K466DRAFT_659021</name>
</gene>
<dbReference type="STRING" id="1314778.A0A5C3PY62"/>
<evidence type="ECO:0000259" key="11">
    <source>
        <dbReference type="Pfam" id="PF00117"/>
    </source>
</evidence>
<dbReference type="GO" id="GO:0046820">
    <property type="term" value="F:4-amino-4-deoxychorismate synthase activity"/>
    <property type="evidence" value="ECO:0007669"/>
    <property type="project" value="UniProtKB-EC"/>
</dbReference>
<keyword evidence="5" id="KW-0808">Transferase</keyword>
<evidence type="ECO:0000256" key="1">
    <source>
        <dbReference type="ARBA" id="ARBA00001000"/>
    </source>
</evidence>
<dbReference type="InterPro" id="IPR015890">
    <property type="entry name" value="Chorismate_C"/>
</dbReference>
<protein>
    <recommendedName>
        <fullName evidence="4">aminodeoxychorismate synthase</fullName>
        <ecNumber evidence="4">2.6.1.85</ecNumber>
    </recommendedName>
    <alternativeName>
        <fullName evidence="8">Para-aminobenzoate synthase</fullName>
    </alternativeName>
    <alternativeName>
        <fullName evidence="9">p-aminobenzoic acid synthase</fullName>
    </alternativeName>
</protein>
<evidence type="ECO:0000313" key="15">
    <source>
        <dbReference type="Proteomes" id="UP000308197"/>
    </source>
</evidence>
<dbReference type="PRINTS" id="PR00099">
    <property type="entry name" value="CPSGATASE"/>
</dbReference>
<evidence type="ECO:0000256" key="8">
    <source>
        <dbReference type="ARBA" id="ARBA00031329"/>
    </source>
</evidence>
<feature type="domain" description="Glutamine amidotransferase" evidence="11">
    <location>
        <begin position="8"/>
        <end position="201"/>
    </location>
</feature>
<evidence type="ECO:0000256" key="5">
    <source>
        <dbReference type="ARBA" id="ARBA00022679"/>
    </source>
</evidence>
<dbReference type="GO" id="GO:0005737">
    <property type="term" value="C:cytoplasm"/>
    <property type="evidence" value="ECO:0007669"/>
    <property type="project" value="TreeGrafter"/>
</dbReference>
<dbReference type="PRINTS" id="PR00096">
    <property type="entry name" value="GATASE"/>
</dbReference>
<evidence type="ECO:0000256" key="3">
    <source>
        <dbReference type="ARBA" id="ARBA00005970"/>
    </source>
</evidence>
<dbReference type="InterPro" id="IPR017926">
    <property type="entry name" value="GATASE"/>
</dbReference>
<evidence type="ECO:0000256" key="10">
    <source>
        <dbReference type="SAM" id="MobiDB-lite"/>
    </source>
</evidence>
<accession>A0A5C3PY62</accession>
<dbReference type="Pfam" id="PF04715">
    <property type="entry name" value="Anth_synt_I_N"/>
    <property type="match status" value="1"/>
</dbReference>
<dbReference type="Pfam" id="PF00117">
    <property type="entry name" value="GATase"/>
    <property type="match status" value="1"/>
</dbReference>
<dbReference type="Gene3D" id="3.60.120.10">
    <property type="entry name" value="Anthranilate synthase"/>
    <property type="match status" value="1"/>
</dbReference>
<evidence type="ECO:0000256" key="7">
    <source>
        <dbReference type="ARBA" id="ARBA00022962"/>
    </source>
</evidence>
<feature type="compositionally biased region" description="Low complexity" evidence="10">
    <location>
        <begin position="740"/>
        <end position="755"/>
    </location>
</feature>
<evidence type="ECO:0000256" key="2">
    <source>
        <dbReference type="ARBA" id="ARBA00005009"/>
    </source>
</evidence>
<dbReference type="InterPro" id="IPR010117">
    <property type="entry name" value="PabB_fungal"/>
</dbReference>
<keyword evidence="6" id="KW-0289">Folate biosynthesis</keyword>
<dbReference type="Pfam" id="PF00425">
    <property type="entry name" value="Chorismate_bind"/>
    <property type="match status" value="1"/>
</dbReference>
<sequence>MTIKPRILLIDSYDSFTYNLASLCKRAIPNSLVHIIKNDTLSASSLFPLLKHFDAVVIGPGPGSPDIPDDIGVVKDIWHVADDLLIPVFGVCLGLQSLAVEHGAKIRRLSVVKHGQVYRIDHHDTDLFQDVGSVQAVRYHSLHVDLSGAPEIIPLAWSDDGEENGQVVMGLKHHSKPFWAVQYHPESVCTHGGGEDVLRNFWRLATEWSSEHGRITLPWDPVFQAMVGPDWPSVRPEAYAHGVASSVPVMTRTVQLPSPNITRICEMLGVEDDSTDFVMLDSAAAPGRFSIIGCLTSTSPRITYAVGDPAVRVRRGTDITSEPLGALDIWAWLTAFMRTRKAHSGLPDIPFWGGLVGYLSYELGSQTLSPLPPRRDPQHRHPDVNLVFVARSIVLDLHSSVAHVQSILPDDDEWLEEIVRKLQTFSSPATDRSARPPTKPSETKGTGPASAITLPDRTSYIDKIVAAKEWLYSGDSYELCVTAPTRVVAPKAATAVARGTSSSWELYKILRSRNPAPHSGYIRLHPSTLLSSSPERFVSYARPPDGVCQLRPIKGTVRKAPGITRAVAEEMLAGSTKEVAENLMIVDLIRHDLHSVVGEDVHVKQFCKVEEYETVWQLVSVIEGRPDKSVCEKAHADLGWEVLRASLPPGSMTGAPKKRSVEILRQLEGAERGIYSGVVGYADVGGGGDWAVIIRSCFKHDEPTVTPPPVTPSNGVHHSTGVSKGAPVNGTGVGGHLDRGGTTNRRTNGTHLNGTSGHKGTTNDVFVDEYGAPPCIFHEDGAFNGAVPHFKHNATQSLTDEWTLGAGGAITALSDPVAEWEEMITKVESVLRAFGDLRSA</sequence>
<dbReference type="InterPro" id="IPR006221">
    <property type="entry name" value="TrpG/PapA_dom"/>
</dbReference>
<comment type="similarity">
    <text evidence="3">In the C-terminal section; belongs to the anthranilate synthase component I family.</text>
</comment>
<dbReference type="CDD" id="cd01743">
    <property type="entry name" value="GATase1_Anthranilate_Synthase"/>
    <property type="match status" value="1"/>
</dbReference>
<dbReference type="GO" id="GO:0046656">
    <property type="term" value="P:folic acid biosynthetic process"/>
    <property type="evidence" value="ECO:0007669"/>
    <property type="project" value="UniProtKB-KW"/>
</dbReference>
<dbReference type="GO" id="GO:0000162">
    <property type="term" value="P:L-tryptophan biosynthetic process"/>
    <property type="evidence" value="ECO:0007669"/>
    <property type="project" value="TreeGrafter"/>
</dbReference>
<feature type="region of interest" description="Disordered" evidence="10">
    <location>
        <begin position="426"/>
        <end position="451"/>
    </location>
</feature>
<evidence type="ECO:0000256" key="6">
    <source>
        <dbReference type="ARBA" id="ARBA00022909"/>
    </source>
</evidence>
<name>A0A5C3PY62_9APHY</name>
<dbReference type="NCBIfam" id="TIGR01823">
    <property type="entry name" value="PabB-fungal"/>
    <property type="match status" value="1"/>
</dbReference>
<proteinExistence type="inferred from homology"/>
<organism evidence="14 15">
    <name type="scientific">Polyporus arcularius HHB13444</name>
    <dbReference type="NCBI Taxonomy" id="1314778"/>
    <lineage>
        <taxon>Eukaryota</taxon>
        <taxon>Fungi</taxon>
        <taxon>Dikarya</taxon>
        <taxon>Basidiomycota</taxon>
        <taxon>Agaricomycotina</taxon>
        <taxon>Agaricomycetes</taxon>
        <taxon>Polyporales</taxon>
        <taxon>Polyporaceae</taxon>
        <taxon>Polyporus</taxon>
    </lineage>
</organism>
<dbReference type="GO" id="GO:0008153">
    <property type="term" value="P:4-aminobenzoate biosynthetic process"/>
    <property type="evidence" value="ECO:0007669"/>
    <property type="project" value="TreeGrafter"/>
</dbReference>
<keyword evidence="15" id="KW-1185">Reference proteome</keyword>
<feature type="compositionally biased region" description="Polar residues" evidence="10">
    <location>
        <begin position="713"/>
        <end position="722"/>
    </location>
</feature>